<gene>
    <name evidence="2" type="ORF">AS189_13295</name>
</gene>
<keyword evidence="1" id="KW-0472">Membrane</keyword>
<dbReference type="RefSeq" id="WP_062289841.1">
    <property type="nucleotide sequence ID" value="NZ_CP013200.1"/>
</dbReference>
<feature type="transmembrane region" description="Helical" evidence="1">
    <location>
        <begin position="57"/>
        <end position="83"/>
    </location>
</feature>
<keyword evidence="1" id="KW-0812">Transmembrane</keyword>
<feature type="transmembrane region" description="Helical" evidence="1">
    <location>
        <begin position="167"/>
        <end position="191"/>
    </location>
</feature>
<protein>
    <submittedName>
        <fullName evidence="2">Uncharacterized protein</fullName>
    </submittedName>
</protein>
<evidence type="ECO:0000313" key="2">
    <source>
        <dbReference type="EMBL" id="ALO67299.1"/>
    </source>
</evidence>
<reference evidence="3" key="1">
    <citation type="submission" date="2015-11" db="EMBL/GenBank/DDBJ databases">
        <authorList>
            <person name="Kumar R."/>
            <person name="Singh D."/>
            <person name="Swarnkar M.K."/>
            <person name="Singh A.K."/>
            <person name="Kumar S."/>
        </authorList>
    </citation>
    <scope>NUCLEOTIDE SEQUENCE [LARGE SCALE GENOMIC DNA]</scope>
    <source>
        <strain evidence="3">ERGS4:06</strain>
    </source>
</reference>
<proteinExistence type="predicted"/>
<name>A0A0S2M0M0_9MICC</name>
<feature type="transmembrane region" description="Helical" evidence="1">
    <location>
        <begin position="142"/>
        <end position="160"/>
    </location>
</feature>
<dbReference type="OrthoDB" id="4945830at2"/>
<organism evidence="2 3">
    <name type="scientific">Arthrobacter alpinus</name>
    <dbReference type="NCBI Taxonomy" id="656366"/>
    <lineage>
        <taxon>Bacteria</taxon>
        <taxon>Bacillati</taxon>
        <taxon>Actinomycetota</taxon>
        <taxon>Actinomycetes</taxon>
        <taxon>Micrococcales</taxon>
        <taxon>Micrococcaceae</taxon>
        <taxon>Arthrobacter</taxon>
    </lineage>
</organism>
<dbReference type="AlphaFoldDB" id="A0A0S2M0M0"/>
<evidence type="ECO:0000256" key="1">
    <source>
        <dbReference type="SAM" id="Phobius"/>
    </source>
</evidence>
<accession>A0A0S2M0M0</accession>
<feature type="transmembrane region" description="Helical" evidence="1">
    <location>
        <begin position="95"/>
        <end position="114"/>
    </location>
</feature>
<reference evidence="2 3" key="2">
    <citation type="journal article" date="2016" name="J. Biotechnol.">
        <title>Complete genome sequence of Arthrobacter alpinus ERGS4:06, a yellow pigmented bacterium tolerant to cold and radiations isolated from Sikkim Himalaya.</title>
        <authorList>
            <person name="Kumar R."/>
            <person name="Singh D."/>
            <person name="Swarnkar M.K."/>
            <person name="Singh A.K."/>
            <person name="Kumar S."/>
        </authorList>
    </citation>
    <scope>NUCLEOTIDE SEQUENCE [LARGE SCALE GENOMIC DNA]</scope>
    <source>
        <strain evidence="2 3">ERGS4:06</strain>
    </source>
</reference>
<dbReference type="Proteomes" id="UP000059574">
    <property type="component" value="Chromosome"/>
</dbReference>
<sequence>MPPWPRTWRISFSWRLPPWLSFFAPAAATCSLGFGVLAFTAYSYSIYLFSVHFGPLFLLWVAVLGLSVFTLVGSLSALGAVLAGPGRLGRLGRALRLPGWFLVGAALLFATMWLGEILPDLLAGTGSASAAAWRVPSNPVHVLDLAIFLPAVAASGVLLLRRSRLGAVIAPGALVFLALTCVPILVTPFVAQARGAAPGWAVIPPIGLVSSFTSATGSNPG</sequence>
<dbReference type="EMBL" id="CP013200">
    <property type="protein sequence ID" value="ALO67299.1"/>
    <property type="molecule type" value="Genomic_DNA"/>
</dbReference>
<keyword evidence="1" id="KW-1133">Transmembrane helix</keyword>
<feature type="transmembrane region" description="Helical" evidence="1">
    <location>
        <begin position="20"/>
        <end position="45"/>
    </location>
</feature>
<evidence type="ECO:0000313" key="3">
    <source>
        <dbReference type="Proteomes" id="UP000059574"/>
    </source>
</evidence>